<proteinExistence type="predicted"/>
<feature type="domain" description="Tyr recombinase" evidence="2">
    <location>
        <begin position="1"/>
        <end position="41"/>
    </location>
</feature>
<dbReference type="GO" id="GO:0003677">
    <property type="term" value="F:DNA binding"/>
    <property type="evidence" value="ECO:0007669"/>
    <property type="project" value="InterPro"/>
</dbReference>
<organism evidence="3 4">
    <name type="scientific">Virgibacillus indicus</name>
    <dbReference type="NCBI Taxonomy" id="2024554"/>
    <lineage>
        <taxon>Bacteria</taxon>
        <taxon>Bacillati</taxon>
        <taxon>Bacillota</taxon>
        <taxon>Bacilli</taxon>
        <taxon>Bacillales</taxon>
        <taxon>Bacillaceae</taxon>
        <taxon>Virgibacillus</taxon>
    </lineage>
</organism>
<dbReference type="PROSITE" id="PS51898">
    <property type="entry name" value="TYR_RECOMBINASE"/>
    <property type="match status" value="1"/>
</dbReference>
<dbReference type="InterPro" id="IPR002104">
    <property type="entry name" value="Integrase_catalytic"/>
</dbReference>
<dbReference type="SUPFAM" id="SSF56349">
    <property type="entry name" value="DNA breaking-rejoining enzymes"/>
    <property type="match status" value="1"/>
</dbReference>
<name>A0A265N5P6_9BACI</name>
<dbReference type="InterPro" id="IPR013762">
    <property type="entry name" value="Integrase-like_cat_sf"/>
</dbReference>
<comment type="caution">
    <text evidence="3">The sequence shown here is derived from an EMBL/GenBank/DDBJ whole genome shotgun (WGS) entry which is preliminary data.</text>
</comment>
<accession>A0A265N5P6</accession>
<dbReference type="Gene3D" id="1.10.443.10">
    <property type="entry name" value="Intergrase catalytic core"/>
    <property type="match status" value="1"/>
</dbReference>
<evidence type="ECO:0000313" key="3">
    <source>
        <dbReference type="EMBL" id="OZU87358.1"/>
    </source>
</evidence>
<dbReference type="AlphaFoldDB" id="A0A265N5P6"/>
<protein>
    <recommendedName>
        <fullName evidence="2">Tyr recombinase domain-containing protein</fullName>
    </recommendedName>
</protein>
<dbReference type="GO" id="GO:0006310">
    <property type="term" value="P:DNA recombination"/>
    <property type="evidence" value="ECO:0007669"/>
    <property type="project" value="UniProtKB-KW"/>
</dbReference>
<dbReference type="GO" id="GO:0015074">
    <property type="term" value="P:DNA integration"/>
    <property type="evidence" value="ECO:0007669"/>
    <property type="project" value="InterPro"/>
</dbReference>
<reference evidence="3 4" key="1">
    <citation type="submission" date="2017-08" db="EMBL/GenBank/DDBJ databases">
        <title>Virgibacillus indicus sp. nov. and Virgibacillus profoundi sp. nov, two moderately halophilic bacteria isolated from marine sediment by using the Microfluidic Streak Plate.</title>
        <authorList>
            <person name="Xu B."/>
            <person name="Hu B."/>
            <person name="Wang J."/>
            <person name="Zhu Y."/>
            <person name="Huang L."/>
            <person name="Du W."/>
            <person name="Huang Y."/>
        </authorList>
    </citation>
    <scope>NUCLEOTIDE SEQUENCE [LARGE SCALE GENOMIC DNA]</scope>
    <source>
        <strain evidence="3 4">IO3-P2-C2</strain>
    </source>
</reference>
<keyword evidence="1" id="KW-0233">DNA recombination</keyword>
<evidence type="ECO:0000256" key="1">
    <source>
        <dbReference type="ARBA" id="ARBA00023172"/>
    </source>
</evidence>
<evidence type="ECO:0000313" key="4">
    <source>
        <dbReference type="Proteomes" id="UP000216498"/>
    </source>
</evidence>
<gene>
    <name evidence="3" type="ORF">CIL03_17375</name>
</gene>
<keyword evidence="4" id="KW-1185">Reference proteome</keyword>
<dbReference type="OrthoDB" id="9803188at2"/>
<dbReference type="EMBL" id="NPMS01000011">
    <property type="protein sequence ID" value="OZU87358.1"/>
    <property type="molecule type" value="Genomic_DNA"/>
</dbReference>
<sequence length="56" mass="6493">MMTEAGIDLPTIMKRVGHEDPDTTLKVYTHVTEKMKIKSFDNLTSMNKEMMQKLSF</sequence>
<evidence type="ECO:0000259" key="2">
    <source>
        <dbReference type="PROSITE" id="PS51898"/>
    </source>
</evidence>
<dbReference type="Proteomes" id="UP000216498">
    <property type="component" value="Unassembled WGS sequence"/>
</dbReference>
<dbReference type="InterPro" id="IPR011010">
    <property type="entry name" value="DNA_brk_join_enz"/>
</dbReference>